<dbReference type="EMBL" id="JABSTV010002282">
    <property type="protein sequence ID" value="KAH7931474.1"/>
    <property type="molecule type" value="Genomic_DNA"/>
</dbReference>
<comment type="caution">
    <text evidence="2">The sequence shown here is derived from an EMBL/GenBank/DDBJ whole genome shotgun (WGS) entry which is preliminary data.</text>
</comment>
<proteinExistence type="predicted"/>
<keyword evidence="3" id="KW-1185">Reference proteome</keyword>
<feature type="compositionally biased region" description="Basic and acidic residues" evidence="1">
    <location>
        <begin position="135"/>
        <end position="165"/>
    </location>
</feature>
<gene>
    <name evidence="2" type="ORF">HPB52_025639</name>
</gene>
<dbReference type="AlphaFoldDB" id="A0A9D4SLK2"/>
<organism evidence="2 3">
    <name type="scientific">Rhipicephalus sanguineus</name>
    <name type="common">Brown dog tick</name>
    <name type="synonym">Ixodes sanguineus</name>
    <dbReference type="NCBI Taxonomy" id="34632"/>
    <lineage>
        <taxon>Eukaryota</taxon>
        <taxon>Metazoa</taxon>
        <taxon>Ecdysozoa</taxon>
        <taxon>Arthropoda</taxon>
        <taxon>Chelicerata</taxon>
        <taxon>Arachnida</taxon>
        <taxon>Acari</taxon>
        <taxon>Parasitiformes</taxon>
        <taxon>Ixodida</taxon>
        <taxon>Ixodoidea</taxon>
        <taxon>Ixodidae</taxon>
        <taxon>Rhipicephalinae</taxon>
        <taxon>Rhipicephalus</taxon>
        <taxon>Rhipicephalus</taxon>
    </lineage>
</organism>
<feature type="compositionally biased region" description="Low complexity" evidence="1">
    <location>
        <begin position="21"/>
        <end position="31"/>
    </location>
</feature>
<reference evidence="2" key="1">
    <citation type="journal article" date="2020" name="Cell">
        <title>Large-Scale Comparative Analyses of Tick Genomes Elucidate Their Genetic Diversity and Vector Capacities.</title>
        <authorList>
            <consortium name="Tick Genome and Microbiome Consortium (TIGMIC)"/>
            <person name="Jia N."/>
            <person name="Wang J."/>
            <person name="Shi W."/>
            <person name="Du L."/>
            <person name="Sun Y."/>
            <person name="Zhan W."/>
            <person name="Jiang J.F."/>
            <person name="Wang Q."/>
            <person name="Zhang B."/>
            <person name="Ji P."/>
            <person name="Bell-Sakyi L."/>
            <person name="Cui X.M."/>
            <person name="Yuan T.T."/>
            <person name="Jiang B.G."/>
            <person name="Yang W.F."/>
            <person name="Lam T.T."/>
            <person name="Chang Q.C."/>
            <person name="Ding S.J."/>
            <person name="Wang X.J."/>
            <person name="Zhu J.G."/>
            <person name="Ruan X.D."/>
            <person name="Zhao L."/>
            <person name="Wei J.T."/>
            <person name="Ye R.Z."/>
            <person name="Que T.C."/>
            <person name="Du C.H."/>
            <person name="Zhou Y.H."/>
            <person name="Cheng J.X."/>
            <person name="Dai P.F."/>
            <person name="Guo W.B."/>
            <person name="Han X.H."/>
            <person name="Huang E.J."/>
            <person name="Li L.F."/>
            <person name="Wei W."/>
            <person name="Gao Y.C."/>
            <person name="Liu J.Z."/>
            <person name="Shao H.Z."/>
            <person name="Wang X."/>
            <person name="Wang C.C."/>
            <person name="Yang T.C."/>
            <person name="Huo Q.B."/>
            <person name="Li W."/>
            <person name="Chen H.Y."/>
            <person name="Chen S.E."/>
            <person name="Zhou L.G."/>
            <person name="Ni X.B."/>
            <person name="Tian J.H."/>
            <person name="Sheng Y."/>
            <person name="Liu T."/>
            <person name="Pan Y.S."/>
            <person name="Xia L.Y."/>
            <person name="Li J."/>
            <person name="Zhao F."/>
            <person name="Cao W.C."/>
        </authorList>
    </citation>
    <scope>NUCLEOTIDE SEQUENCE</scope>
    <source>
        <strain evidence="2">Rsan-2018</strain>
    </source>
</reference>
<sequence length="222" mass="23051">MKAAGAAGAAGVAGAAAVGAAAAGPGTKAGANRSGGSAGQTPVPTDPAAQRARAPERLVPRPEQGMLVQVPAPVGPALLRAAQAAVRVAPVPTSVILRPLGSPSYGWFSASLRCRHRARNRHHRLQRWGRGVHPGHRDLGAERTADERRREEDSEGRSAEDRTVESLDPEGDGEEHDSETENVIPKTEGHGTPTGTTPRASAISNRVSVCSSSSRMRPPSAR</sequence>
<evidence type="ECO:0000313" key="3">
    <source>
        <dbReference type="Proteomes" id="UP000821837"/>
    </source>
</evidence>
<name>A0A9D4SLK2_RHISA</name>
<protein>
    <submittedName>
        <fullName evidence="2">Uncharacterized protein</fullName>
    </submittedName>
</protein>
<feature type="compositionally biased region" description="Acidic residues" evidence="1">
    <location>
        <begin position="167"/>
        <end position="180"/>
    </location>
</feature>
<dbReference type="Proteomes" id="UP000821837">
    <property type="component" value="Unassembled WGS sequence"/>
</dbReference>
<feature type="region of interest" description="Disordered" evidence="1">
    <location>
        <begin position="125"/>
        <end position="222"/>
    </location>
</feature>
<feature type="region of interest" description="Disordered" evidence="1">
    <location>
        <begin position="21"/>
        <end position="64"/>
    </location>
</feature>
<reference evidence="2" key="2">
    <citation type="submission" date="2021-09" db="EMBL/GenBank/DDBJ databases">
        <authorList>
            <person name="Jia N."/>
            <person name="Wang J."/>
            <person name="Shi W."/>
            <person name="Du L."/>
            <person name="Sun Y."/>
            <person name="Zhan W."/>
            <person name="Jiang J."/>
            <person name="Wang Q."/>
            <person name="Zhang B."/>
            <person name="Ji P."/>
            <person name="Sakyi L.B."/>
            <person name="Cui X."/>
            <person name="Yuan T."/>
            <person name="Jiang B."/>
            <person name="Yang W."/>
            <person name="Lam T.T.-Y."/>
            <person name="Chang Q."/>
            <person name="Ding S."/>
            <person name="Wang X."/>
            <person name="Zhu J."/>
            <person name="Ruan X."/>
            <person name="Zhao L."/>
            <person name="Wei J."/>
            <person name="Que T."/>
            <person name="Du C."/>
            <person name="Cheng J."/>
            <person name="Dai P."/>
            <person name="Han X."/>
            <person name="Huang E."/>
            <person name="Gao Y."/>
            <person name="Liu J."/>
            <person name="Shao H."/>
            <person name="Ye R."/>
            <person name="Li L."/>
            <person name="Wei W."/>
            <person name="Wang X."/>
            <person name="Wang C."/>
            <person name="Huo Q."/>
            <person name="Li W."/>
            <person name="Guo W."/>
            <person name="Chen H."/>
            <person name="Chen S."/>
            <person name="Zhou L."/>
            <person name="Zhou L."/>
            <person name="Ni X."/>
            <person name="Tian J."/>
            <person name="Zhou Y."/>
            <person name="Sheng Y."/>
            <person name="Liu T."/>
            <person name="Pan Y."/>
            <person name="Xia L."/>
            <person name="Li J."/>
            <person name="Zhao F."/>
            <person name="Cao W."/>
        </authorList>
    </citation>
    <scope>NUCLEOTIDE SEQUENCE</scope>
    <source>
        <strain evidence="2">Rsan-2018</strain>
        <tissue evidence="2">Larvae</tissue>
    </source>
</reference>
<feature type="compositionally biased region" description="Low complexity" evidence="1">
    <location>
        <begin position="190"/>
        <end position="222"/>
    </location>
</feature>
<accession>A0A9D4SLK2</accession>
<evidence type="ECO:0000256" key="1">
    <source>
        <dbReference type="SAM" id="MobiDB-lite"/>
    </source>
</evidence>
<evidence type="ECO:0000313" key="2">
    <source>
        <dbReference type="EMBL" id="KAH7931474.1"/>
    </source>
</evidence>